<dbReference type="Proteomes" id="UP000196877">
    <property type="component" value="Chromosome"/>
</dbReference>
<evidence type="ECO:0000259" key="6">
    <source>
        <dbReference type="PROSITE" id="PS50075"/>
    </source>
</evidence>
<dbReference type="Pfam" id="PF00668">
    <property type="entry name" value="Condensation"/>
    <property type="match status" value="3"/>
</dbReference>
<keyword evidence="8" id="KW-1185">Reference proteome</keyword>
<dbReference type="Pfam" id="PF13193">
    <property type="entry name" value="AMP-binding_C"/>
    <property type="match status" value="3"/>
</dbReference>
<dbReference type="PROSITE" id="PS50075">
    <property type="entry name" value="CARRIER"/>
    <property type="match status" value="3"/>
</dbReference>
<dbReference type="InterPro" id="IPR045851">
    <property type="entry name" value="AMP-bd_C_sf"/>
</dbReference>
<evidence type="ECO:0000256" key="2">
    <source>
        <dbReference type="ARBA" id="ARBA00006432"/>
    </source>
</evidence>
<dbReference type="NCBIfam" id="TIGR01733">
    <property type="entry name" value="AA-adenyl-dom"/>
    <property type="match status" value="3"/>
</dbReference>
<dbReference type="CDD" id="cd05930">
    <property type="entry name" value="A_NRPS"/>
    <property type="match status" value="1"/>
</dbReference>
<dbReference type="GeneID" id="92853101"/>
<feature type="domain" description="Carrier" evidence="6">
    <location>
        <begin position="3335"/>
        <end position="3410"/>
    </location>
</feature>
<keyword evidence="4" id="KW-0597">Phosphoprotein</keyword>
<dbReference type="InterPro" id="IPR023213">
    <property type="entry name" value="CAT-like_dom_sf"/>
</dbReference>
<dbReference type="Pfam" id="PF00550">
    <property type="entry name" value="PP-binding"/>
    <property type="match status" value="3"/>
</dbReference>
<dbReference type="Pfam" id="PF00501">
    <property type="entry name" value="AMP-binding"/>
    <property type="match status" value="3"/>
</dbReference>
<keyword evidence="5" id="KW-0045">Antibiotic biosynthesis</keyword>
<dbReference type="Gene3D" id="1.10.1200.10">
    <property type="entry name" value="ACP-like"/>
    <property type="match status" value="3"/>
</dbReference>
<dbReference type="Gene3D" id="2.30.38.10">
    <property type="entry name" value="Luciferase, Domain 3"/>
    <property type="match status" value="3"/>
</dbReference>
<keyword evidence="3" id="KW-0596">Phosphopantetheine</keyword>
<dbReference type="PROSITE" id="PS00455">
    <property type="entry name" value="AMP_BINDING"/>
    <property type="match status" value="3"/>
</dbReference>
<dbReference type="InterPro" id="IPR020806">
    <property type="entry name" value="PKS_PP-bd"/>
</dbReference>
<comment type="cofactor">
    <cofactor evidence="1">
        <name>pantetheine 4'-phosphate</name>
        <dbReference type="ChEBI" id="CHEBI:47942"/>
    </cofactor>
</comment>
<evidence type="ECO:0000256" key="5">
    <source>
        <dbReference type="ARBA" id="ARBA00023194"/>
    </source>
</evidence>
<evidence type="ECO:0000256" key="1">
    <source>
        <dbReference type="ARBA" id="ARBA00001957"/>
    </source>
</evidence>
<reference evidence="7 8" key="1">
    <citation type="submission" date="2017-06" db="EMBL/GenBank/DDBJ databases">
        <title>Genome sequence of Bacillus sonorensis strain SRCM101395.</title>
        <authorList>
            <person name="Cho S.H."/>
        </authorList>
    </citation>
    <scope>NUCLEOTIDE SEQUENCE [LARGE SCALE GENOMIC DNA]</scope>
    <source>
        <strain evidence="7 8">SRCM101395</strain>
    </source>
</reference>
<dbReference type="SUPFAM" id="SSF52777">
    <property type="entry name" value="CoA-dependent acyltransferases"/>
    <property type="match status" value="7"/>
</dbReference>
<protein>
    <submittedName>
        <fullName evidence="7">Plipastatin synthase subunit</fullName>
    </submittedName>
</protein>
<dbReference type="Gene3D" id="3.40.50.980">
    <property type="match status" value="6"/>
</dbReference>
<proteinExistence type="inferred from homology"/>
<dbReference type="InterPro" id="IPR006162">
    <property type="entry name" value="Ppantetheine_attach_site"/>
</dbReference>
<dbReference type="InterPro" id="IPR009081">
    <property type="entry name" value="PP-bd_ACP"/>
</dbReference>
<dbReference type="PRINTS" id="PR00154">
    <property type="entry name" value="AMPBINDING"/>
</dbReference>
<dbReference type="PROSITE" id="PS00012">
    <property type="entry name" value="PHOSPHOPANTETHEINE"/>
    <property type="match status" value="3"/>
</dbReference>
<dbReference type="InterPro" id="IPR010071">
    <property type="entry name" value="AA_adenyl_dom"/>
</dbReference>
<evidence type="ECO:0000256" key="4">
    <source>
        <dbReference type="ARBA" id="ARBA00022553"/>
    </source>
</evidence>
<sequence length="3470" mass="392017">MNDFKHKFEKLSSDHKALVIDLLKKKARAEQGSSIPVQPRGSNKFPLSFPQQRLWLLNEMETGNSFYNVPSCFRLTGVLHRSLLQKSLDEMCKRHDILRTCFSKGENGEPVQRVLPFFSITLEVIDCHHLSKSEREVESRRRLQEEILKPFDLNEVPWRAILFCLSEKDHILLLNMHHTIFDGWSLQVFMQEMLTFYDGFLTGNFAVLPEPEVQYADFSSWQRQTIEEDRLKKQYEYWEDKLRNVPVLELPGDRPRPDVPTYAGSSFMLTIPKPLYASLKTLSRNEGATLFAVLLSAFKVLLFRHTYQEDVAIGTPVHGRNRKELEGMIGVFINMLVIRSDLSGNPSFQTLLNKVREEAWNALSNQDVPFDQLVARLQPDRSFRRSPLFQMMFALHQFMPNIRLSELELEYMHVDTGRSKYDLSLEIYEKPESMLCHFEYNTDLFSRDRIERMALQYSALLESLASNPAQRIMDFDIEGLMSEEEKRENAKLRHQAFWLKQLAGEPPILQLPADHPRPVQGFVGDTAEIRAGAAFKQKLEQLASEHGTTLYTVLMAAFQTLLSRYSGQDDIIVGSPAQDLKDSNRAAVTVALRGHPKSEKTFAAFLKEMADIAEAAFRHREFPIEPVAEKLGMNADSIFNVLIVRQDASCGELSQAAPSLELDEARTFDLLLRVGNDPSGVTFQFEYHRGLFERETICRWADHWLQLLAQVAEKPDIKLGDIDLLPAAEKQILLVSFNDTKADYPKTKTLHQLFEEQAERTPDRTAVLIADRQLTYRELNARANRLARILRDKGVRPDHIVGLMLERSAEMMVGILGILKAGGAYLPIDPDYPEERIRYMLADSGARWLVRQPERGGHISFSGDAVILNEGAELQQMEPNLPAAAGPDDLAYVIYTSGSTGKPKGVMVEHHSVVNRLYWMQKQYPLHQDDVILQKTPFSFDVSVWELLWWGEAGAKVCFLPPGGEKDPEVLLQTIKRYGITTLHFVPSMLSAFLDALEDGDRFEYIRSIRRVFASGEALSAKLAERFQRLISRKTGASLINLYGPTEATVDVSYYDCPQAERLSKVPIGKPIDNLQLFVTGPHGMLQPIGIPGELCISGAGLARGYLHQPKLTAEKFLEHPFIPGERMYKTGDLARWLSDGNIEYLGRIDHQVKIRGYRIELGEIEHRLLAHQGVKEAVVTAQEEAGGDKALCAYYVGHQPLSSDELRTFIGEALPSYMVPSFYIELDQMPLTPNGKLDRKALPKPVRVSASANIRPATETESVLAVLWQEVLGLERVGAADDFFELGGHSLKAMTLVSRIHRALGTEVPLRALFFHPTVREMAAWIEANGRTSRYAEIKPAPSMETYPVSSAQKRMYFLQQMDPEATVYNMPAVFLAEGPLDRARLERAFQSLVARHESLRTRFDIVDGAPVQQVMEQVSVEVPYFNGTKTEAQQWVQTFVRPFDISRAPLFRAGVMKLEDGRHVLAVDMHHIISDGVTASLLINEFSRLYRGEELPPLTIQYKDFAVWQNARLESEVYREQEAYWLKQLSGELPVLQLPADKPRPQIQSFAGDILEISAGARLNEKLKELAQETGTTLFMVLLAAYQTLLSRYSGQEDIIVGSPIAGRQHAALENIAGMFVNTLPLRGYPQSNKTFRTFAEEIKKTALEAYEHQEVPFEALVDRLGVPRDVNRNPVFNTLFVLQNAGGVELEIDEVTLHPYEQKHPIAKFDLTLQAEEKSGKLIFTWEYSTELFERETILRWTGHWLKLLEQVADNPDLLLGEIELLTEAEKRQLLTAFNGKKVAQPDCKTVHQLFEEQAERCPDQVAVAFKEERLTYRELNERANKLARMLRGKGVKPGELVGLLADRSVDMAVGVLGVWKAGGAYVPIDPEYPSDRIQYMLDESGAKLVITHQALVERISFRGEVIDFQSVQISRQQEENLDSVTKQEHLAYVMFTSGTTGRPKGVMIEHGSLQSMAHAWRKAYGLDKETANVLQMASFSFDVFAGDLIRALAHGGKLVICPNESRLEPAAVYQLLITHDIHMLETTPALALSLMQYIEDNQLDTGALNRLILGSDSCPSADFDHLQKTFGSRMNIINSYGVTEACIDASYYEISGETAEGRLSTSGHAPIGKPLSNVQLYVTDGKRQLQPIGIPGELYIGGAGVGRGYWNRPDLTSENFVSNPFAPGERMYKTGDLVRWLPGGNLEYLGRIDHQVKIRGYRIELDEIEYQLLKHEAVKEAVVIAREDGSGDKTLCAYFTAKQTIEKNELRAHVAAALPPYMVPSFFTELQSMPLTSNGKLDRRALPEPERIASVGSYVKPDTATEELLAVLWQETLGLKRIGADEDFFELGGHSLKAMTLIWRIHKEFRTEVPLRQLFRFPTIRGLGAWIDAHKGASPFAEIEAAPKQQAYALSSAQKRMYVLQQMDRESTVYHMPEVLLITGRLDRTRLEQAFNGVIARHESLRTRFILLEGEPVQQVLEDASFRLSYRSGSEEKADRWLRSFVRPFDLSEAPLLRAEVMTLSDNRHLLAIDIHHIIADGITVSLLINELGMLYNGAQLQPLKLHYKDYAVWQNKRMQTEDYRKQEAYWLEKLSGELPLLELPADKPRPALQSFAGDTVEATADLKLKRKLDQLAAESGSTLYMVLLSAYQALLARYSGQDDIIVGSPIAGRQHSGLENIAGMFVNTLALRGHPHGDKTFKQFIQEIKETALGAFERQEVQFEALVDKLGVRREINRNPVFDTMFVMQNTENAELVLDGLSLDSYKKVYQTAKFDLTLQAEEQADGLTFTWEYSTALFERATVERWTGHWLRLLEQVADDPFIRIKEIDLLTEAEKRQLLVTFNDTTTDDLKTRTIHQLFEEQVKQSPDNVALVFRDRQMTYRELNDRANRLARTLRAEGMKADQLVGLMVDRSLEMVIGMLGILKAGGAYVPIDPEYPQERILYMIEDSGIKLLLLQRHLQKRAPFSGTTIVLDEEKTYSQDGSDLEPVSGPQHTAYVIYTSGTTGKPKGVVVEHRGLCNLTLLFKSRMSVSQEDKIVQFASLSFDASCWEIAMSLLCGAALYIPDQSVILDHRLFERFLYDNNITIATLPPGYAAHLEPERVPALRKLITAGSAPSVELVKRWENQVIYYNAYGPTESSVCSLIWKGGHSVAGRSVPIGSPIDHHAVYIVDHNNQLLPIGAAGELCIAGEGLARGYLHRPDLTAEKFVANPFSPGEKMYKTGDLARWLPDGNIEYLGRIDHQVKIRGYRIEIEEVEHRLLSHEAVREAAVIAKEDAGGAKSLCAYYVAKQPVGLHELRSHIAAMLPSYMVPEFFMELQQMPLTRNGKLDRQALPEPDRAAASAVYIKPATETEARLAALWQDVLGAERVGAADHFFELGGHSLNAMTLISRIQRDLDIDISMKELFRYPTIRELADRIDSAGHSIHQYTKYLDKMTPENRRLFFKNEREHIVNDIGTAGYDRLYASYVGTPDRSQRRKGDAD</sequence>
<dbReference type="InterPro" id="IPR025110">
    <property type="entry name" value="AMP-bd_C"/>
</dbReference>
<gene>
    <name evidence="7" type="ORF">S101395_02957</name>
</gene>
<dbReference type="EMBL" id="CP021920">
    <property type="protein sequence ID" value="ASB89464.1"/>
    <property type="molecule type" value="Genomic_DNA"/>
</dbReference>
<dbReference type="SMART" id="SM00823">
    <property type="entry name" value="PKS_PP"/>
    <property type="match status" value="3"/>
</dbReference>
<dbReference type="RefSeq" id="WP_006640279.1">
    <property type="nucleotide sequence ID" value="NZ_CABJEH010000013.1"/>
</dbReference>
<evidence type="ECO:0000256" key="3">
    <source>
        <dbReference type="ARBA" id="ARBA00022450"/>
    </source>
</evidence>
<accession>A0ABM6LJE0</accession>
<dbReference type="PANTHER" id="PTHR45527:SF1">
    <property type="entry name" value="FATTY ACID SYNTHASE"/>
    <property type="match status" value="1"/>
</dbReference>
<dbReference type="Gene3D" id="3.30.300.30">
    <property type="match status" value="3"/>
</dbReference>
<dbReference type="Gene3D" id="3.30.559.30">
    <property type="entry name" value="Nonribosomal peptide synthetase, condensation domain"/>
    <property type="match status" value="4"/>
</dbReference>
<dbReference type="CDD" id="cd19531">
    <property type="entry name" value="LCL_NRPS-like"/>
    <property type="match status" value="3"/>
</dbReference>
<dbReference type="SUPFAM" id="SSF47336">
    <property type="entry name" value="ACP-like"/>
    <property type="match status" value="3"/>
</dbReference>
<dbReference type="SUPFAM" id="SSF56801">
    <property type="entry name" value="Acetyl-CoA synthetase-like"/>
    <property type="match status" value="3"/>
</dbReference>
<feature type="domain" description="Carrier" evidence="6">
    <location>
        <begin position="1256"/>
        <end position="1331"/>
    </location>
</feature>
<dbReference type="InterPro" id="IPR001242">
    <property type="entry name" value="Condensation_dom"/>
</dbReference>
<dbReference type="InterPro" id="IPR000873">
    <property type="entry name" value="AMP-dep_synth/lig_dom"/>
</dbReference>
<evidence type="ECO:0000313" key="8">
    <source>
        <dbReference type="Proteomes" id="UP000196877"/>
    </source>
</evidence>
<dbReference type="InterPro" id="IPR020845">
    <property type="entry name" value="AMP-binding_CS"/>
</dbReference>
<dbReference type="PANTHER" id="PTHR45527">
    <property type="entry name" value="NONRIBOSOMAL PEPTIDE SYNTHETASE"/>
    <property type="match status" value="1"/>
</dbReference>
<dbReference type="Gene3D" id="3.30.559.10">
    <property type="entry name" value="Chloramphenicol acetyltransferase-like domain"/>
    <property type="match status" value="3"/>
</dbReference>
<evidence type="ECO:0000313" key="7">
    <source>
        <dbReference type="EMBL" id="ASB89464.1"/>
    </source>
</evidence>
<organism evidence="7 8">
    <name type="scientific">Bacillus sonorensis</name>
    <dbReference type="NCBI Taxonomy" id="119858"/>
    <lineage>
        <taxon>Bacteria</taxon>
        <taxon>Bacillati</taxon>
        <taxon>Bacillota</taxon>
        <taxon>Bacilli</taxon>
        <taxon>Bacillales</taxon>
        <taxon>Bacillaceae</taxon>
        <taxon>Bacillus</taxon>
    </lineage>
</organism>
<feature type="domain" description="Carrier" evidence="6">
    <location>
        <begin position="2304"/>
        <end position="2379"/>
    </location>
</feature>
<dbReference type="InterPro" id="IPR020459">
    <property type="entry name" value="AMP-binding"/>
</dbReference>
<name>A0ABM6LJE0_9BACI</name>
<dbReference type="NCBIfam" id="NF003417">
    <property type="entry name" value="PRK04813.1"/>
    <property type="match status" value="3"/>
</dbReference>
<comment type="similarity">
    <text evidence="2">Belongs to the ATP-dependent AMP-binding enzyme family.</text>
</comment>
<dbReference type="InterPro" id="IPR036736">
    <property type="entry name" value="ACP-like_sf"/>
</dbReference>